<accession>A0ABP1PS45</accession>
<comment type="caution">
    <text evidence="1">The sequence shown here is derived from an EMBL/GenBank/DDBJ whole genome shotgun (WGS) entry which is preliminary data.</text>
</comment>
<gene>
    <name evidence="1" type="ORF">ODALV1_LOCUS3145</name>
</gene>
<evidence type="ECO:0000313" key="1">
    <source>
        <dbReference type="EMBL" id="CAL8075349.1"/>
    </source>
</evidence>
<protein>
    <submittedName>
        <fullName evidence="1">Uncharacterized protein</fullName>
    </submittedName>
</protein>
<keyword evidence="2" id="KW-1185">Reference proteome</keyword>
<evidence type="ECO:0000313" key="2">
    <source>
        <dbReference type="Proteomes" id="UP001642540"/>
    </source>
</evidence>
<dbReference type="Pfam" id="PF14388">
    <property type="entry name" value="DUF4419"/>
    <property type="match status" value="1"/>
</dbReference>
<dbReference type="PANTHER" id="PTHR31252">
    <property type="entry name" value="DUF4419 DOMAIN-CONTAINING PROTEIN"/>
    <property type="match status" value="1"/>
</dbReference>
<proteinExistence type="predicted"/>
<sequence>MGARSSCMASSNIIDSHDKDHDGFVPTVVEAYNNHLYLIIKPDDIWAAIMAQFSFYINKNAEKYRSKFVNFEGQRELVIETVKTLENVSYSSLINAMEDKINKTIVDPDVRKWILPYFSTTGYNDNVSIGAMFMTSMKKYFKYKFEMSCGISVIFIEGTEWDWKNILRRLEKLKEYDLQPWYDVLHPIIKKFVAAKKGKNHPKFWRAIIDRHAGTGVNYISGWITAFCVFDSQGNWHHGFLEGRGETPLQKWLRSNQTGAVPIGNEDGQKWLSNPAKWPQIDMINLPGSVVEINLKFGDSGRK</sequence>
<dbReference type="Proteomes" id="UP001642540">
    <property type="component" value="Unassembled WGS sequence"/>
</dbReference>
<name>A0ABP1PS45_9HEXA</name>
<organism evidence="1 2">
    <name type="scientific">Orchesella dallaii</name>
    <dbReference type="NCBI Taxonomy" id="48710"/>
    <lineage>
        <taxon>Eukaryota</taxon>
        <taxon>Metazoa</taxon>
        <taxon>Ecdysozoa</taxon>
        <taxon>Arthropoda</taxon>
        <taxon>Hexapoda</taxon>
        <taxon>Collembola</taxon>
        <taxon>Entomobryomorpha</taxon>
        <taxon>Entomobryoidea</taxon>
        <taxon>Orchesellidae</taxon>
        <taxon>Orchesellinae</taxon>
        <taxon>Orchesella</taxon>
    </lineage>
</organism>
<dbReference type="PANTHER" id="PTHR31252:SF11">
    <property type="entry name" value="DUF4419 DOMAIN-CONTAINING PROTEIN"/>
    <property type="match status" value="1"/>
</dbReference>
<dbReference type="EMBL" id="CAXLJM020000008">
    <property type="protein sequence ID" value="CAL8075349.1"/>
    <property type="molecule type" value="Genomic_DNA"/>
</dbReference>
<dbReference type="InterPro" id="IPR025533">
    <property type="entry name" value="DUF4419"/>
</dbReference>
<reference evidence="1 2" key="1">
    <citation type="submission" date="2024-08" db="EMBL/GenBank/DDBJ databases">
        <authorList>
            <person name="Cucini C."/>
            <person name="Frati F."/>
        </authorList>
    </citation>
    <scope>NUCLEOTIDE SEQUENCE [LARGE SCALE GENOMIC DNA]</scope>
</reference>